<comment type="caution">
    <text evidence="2">The sequence shown here is derived from an EMBL/GenBank/DDBJ whole genome shotgun (WGS) entry which is preliminary data.</text>
</comment>
<dbReference type="OMA" id="QDAAELW"/>
<evidence type="ECO:0000313" key="2">
    <source>
        <dbReference type="EMBL" id="KAF5844495.1"/>
    </source>
</evidence>
<feature type="compositionally biased region" description="Low complexity" evidence="1">
    <location>
        <begin position="152"/>
        <end position="169"/>
    </location>
</feature>
<evidence type="ECO:0000313" key="3">
    <source>
        <dbReference type="Proteomes" id="UP000624244"/>
    </source>
</evidence>
<sequence length="370" mass="39657">MIRKGYCSCNLPILEFAGNFFIEAIIETGKILEKVICPGLQALDMVMAIVMAAIPPPGRAITGGMMAAIRSAKAYKYACEAQDAAELWAEFFLSGTNFAGKAGCGPLIPTKANLIKRAFDSLSDAPDEFIPGGINYEAFPCPSKGCKGCKGPKCRSSNGNGDESDSNTSAKPSPTEDGSSTTINSPSQTTSAATTLLVSSAPPKTSLFTLSSASSESTQPTSSTTSSATPSQTLDCKALAALAAEDEVPESNSRRRIYPIDLSLHHLHKRYGPKTVNACKIKFSSYSYPSSGEWGEPPPISLKRYGFNQEDSCDDYKFDTPDPNAKYDTEHILEWKIVGGFFTQMGKDVTTDFPHPDPEEAKKGVTVKFC</sequence>
<dbReference type="Proteomes" id="UP000624244">
    <property type="component" value="Unassembled WGS sequence"/>
</dbReference>
<protein>
    <submittedName>
        <fullName evidence="2">Uncharacterized protein</fullName>
    </submittedName>
</protein>
<gene>
    <name evidence="2" type="ORF">GGP41_007496</name>
</gene>
<dbReference type="EMBL" id="WNKQ01000022">
    <property type="protein sequence ID" value="KAF5844495.1"/>
    <property type="molecule type" value="Genomic_DNA"/>
</dbReference>
<name>A0A8H5Z822_COCSA</name>
<feature type="region of interest" description="Disordered" evidence="1">
    <location>
        <begin position="208"/>
        <end position="231"/>
    </location>
</feature>
<feature type="region of interest" description="Disordered" evidence="1">
    <location>
        <begin position="152"/>
        <end position="192"/>
    </location>
</feature>
<dbReference type="AlphaFoldDB" id="A0A8H5Z822"/>
<organism evidence="2 3">
    <name type="scientific">Cochliobolus sativus</name>
    <name type="common">Common root rot and spot blotch fungus</name>
    <name type="synonym">Bipolaris sorokiniana</name>
    <dbReference type="NCBI Taxonomy" id="45130"/>
    <lineage>
        <taxon>Eukaryota</taxon>
        <taxon>Fungi</taxon>
        <taxon>Dikarya</taxon>
        <taxon>Ascomycota</taxon>
        <taxon>Pezizomycotina</taxon>
        <taxon>Dothideomycetes</taxon>
        <taxon>Pleosporomycetidae</taxon>
        <taxon>Pleosporales</taxon>
        <taxon>Pleosporineae</taxon>
        <taxon>Pleosporaceae</taxon>
        <taxon>Bipolaris</taxon>
    </lineage>
</organism>
<reference evidence="2" key="1">
    <citation type="submission" date="2019-11" db="EMBL/GenBank/DDBJ databases">
        <title>Bipolaris sorokiniana Genome sequencing.</title>
        <authorList>
            <person name="Wang H."/>
        </authorList>
    </citation>
    <scope>NUCLEOTIDE SEQUENCE</scope>
</reference>
<evidence type="ECO:0000256" key="1">
    <source>
        <dbReference type="SAM" id="MobiDB-lite"/>
    </source>
</evidence>
<feature type="compositionally biased region" description="Polar residues" evidence="1">
    <location>
        <begin position="170"/>
        <end position="184"/>
    </location>
</feature>
<proteinExistence type="predicted"/>
<accession>A0A8H5Z822</accession>